<feature type="chain" id="PRO_5010747662" evidence="1">
    <location>
        <begin position="23"/>
        <end position="117"/>
    </location>
</feature>
<reference evidence="2" key="1">
    <citation type="journal article" date="2017" name="Mol. Biol. Evol.">
        <title>Stepwise evolution of a buried inhibitor peptide over 45 million years.</title>
        <authorList>
            <person name="Jayasena A.S."/>
            <person name="Fisher M.F."/>
            <person name="Panero J.L."/>
            <person name="Secco D."/>
            <person name="Bernath-Levin K."/>
            <person name="Berkowitz O."/>
            <person name="Taylor N.L."/>
            <person name="Schilling E.E."/>
            <person name="Whelan J."/>
            <person name="Mylne J.S."/>
        </authorList>
    </citation>
    <scope>NUCLEOTIDE SEQUENCE</scope>
    <source>
        <strain evidence="2">JM8469</strain>
    </source>
</reference>
<proteinExistence type="predicted"/>
<accession>A0A1V0JB86</accession>
<evidence type="ECO:0000256" key="1">
    <source>
        <dbReference type="SAM" id="SignalP"/>
    </source>
</evidence>
<name>A0A1V0JB86_GAIPU</name>
<protein>
    <submittedName>
        <fullName evidence="2">PawS(-)alb.e</fullName>
    </submittedName>
</protein>
<evidence type="ECO:0000313" key="2">
    <source>
        <dbReference type="EMBL" id="ARD06093.1"/>
    </source>
</evidence>
<dbReference type="EMBL" id="KY078374">
    <property type="protein sequence ID" value="ARD06093.1"/>
    <property type="molecule type" value="Genomic_DNA"/>
</dbReference>
<sequence length="117" mass="12440">MTKVALTALAFALMVAFANVSGYRTTITTTITNGHGSSFCIPRIGCLPDGLDEGKSATINNEENGSEPKCVTYHRCTPEGTETDTRECITYTQCSSVDGLADNPTVPIPSTLYKLTA</sequence>
<keyword evidence="1" id="KW-0732">Signal</keyword>
<feature type="signal peptide" evidence="1">
    <location>
        <begin position="1"/>
        <end position="22"/>
    </location>
</feature>
<dbReference type="AlphaFoldDB" id="A0A1V0JB86"/>
<organism evidence="2">
    <name type="scientific">Gaillardia pulchella</name>
    <name type="common">Indian blanket</name>
    <dbReference type="NCBI Taxonomy" id="128738"/>
    <lineage>
        <taxon>Eukaryota</taxon>
        <taxon>Viridiplantae</taxon>
        <taxon>Streptophyta</taxon>
        <taxon>Embryophyta</taxon>
        <taxon>Tracheophyta</taxon>
        <taxon>Spermatophyta</taxon>
        <taxon>Magnoliopsida</taxon>
        <taxon>eudicotyledons</taxon>
        <taxon>Gunneridae</taxon>
        <taxon>Pentapetalae</taxon>
        <taxon>asterids</taxon>
        <taxon>campanulids</taxon>
        <taxon>Asterales</taxon>
        <taxon>Asteraceae</taxon>
        <taxon>Asteroideae</taxon>
        <taxon>Heliantheae alliance</taxon>
        <taxon>Helenieae</taxon>
        <taxon>Gaillardiinae</taxon>
        <taxon>Gaillardia</taxon>
    </lineage>
</organism>